<sequence length="487" mass="57349">MTFEEILLQFKTAKPLLLLRAKNAAFIISFFQKVFSDANITTITNSELRSKLEGYMEELSYEERDEELEAGTLFDDFSVRAAQYIDKWSNSGFLRKYPNDEGEDLHELTPDTIKALKWLSDLERREHVGTNSRFKDIFFKLQKMIEQTNEDAEARIEELQKKKWAIEDEINLLKSGKKPSVFDETEIKEQFYDLNKMARELLADFSEVEQNFEQIRKDIQRKYTEKDVAKGTLLVFALDALDDIDQKPQGKSFKAFWEFLMDERRQQEFTQLTERLYQLLNEHNIDYNNDRFLKHLKRFLHVSGRKVIDSNRKLSEKISRVLSEKNLLERRRAMELIGDIRQMAYSLIETKIKEDDFIVIEDEPYINLFDRWEPGEEKDDITGILFPDGSADEEDADFKILFDQFTIDRKKLLQRIDAMLEEKTQVTLKEIIDEYGIENGLSEIVGYFSIATSSTHHIIIEEAKEPILIGERKVNVPMVIYTKPTTK</sequence>
<proteinExistence type="predicted"/>
<dbReference type="Proteomes" id="UP000316167">
    <property type="component" value="Unassembled WGS sequence"/>
</dbReference>
<keyword evidence="1" id="KW-0175">Coiled coil</keyword>
<feature type="coiled-coil region" evidence="1">
    <location>
        <begin position="142"/>
        <end position="169"/>
    </location>
</feature>
<dbReference type="AlphaFoldDB" id="A0A562SY65"/>
<accession>A0A562SY65</accession>
<evidence type="ECO:0000313" key="2">
    <source>
        <dbReference type="EMBL" id="TWI85898.1"/>
    </source>
</evidence>
<comment type="caution">
    <text evidence="2">The sequence shown here is derived from an EMBL/GenBank/DDBJ whole genome shotgun (WGS) entry which is preliminary data.</text>
</comment>
<gene>
    <name evidence="2" type="ORF">IQ13_1067</name>
</gene>
<dbReference type="InterPro" id="IPR021804">
    <property type="entry name" value="DUF3375"/>
</dbReference>
<keyword evidence="3" id="KW-1185">Reference proteome</keyword>
<evidence type="ECO:0000256" key="1">
    <source>
        <dbReference type="SAM" id="Coils"/>
    </source>
</evidence>
<name>A0A562SY65_9BACT</name>
<dbReference type="RefSeq" id="WP_144884986.1">
    <property type="nucleotide sequence ID" value="NZ_VLLE01000002.1"/>
</dbReference>
<dbReference type="Pfam" id="PF11855">
    <property type="entry name" value="DUF3375"/>
    <property type="match status" value="1"/>
</dbReference>
<dbReference type="EMBL" id="VLLE01000002">
    <property type="protein sequence ID" value="TWI85898.1"/>
    <property type="molecule type" value="Genomic_DNA"/>
</dbReference>
<evidence type="ECO:0000313" key="3">
    <source>
        <dbReference type="Proteomes" id="UP000316167"/>
    </source>
</evidence>
<dbReference type="OrthoDB" id="138803at2"/>
<protein>
    <submittedName>
        <fullName evidence="2">Uncharacterized protein DUF3375</fullName>
    </submittedName>
</protein>
<organism evidence="2 3">
    <name type="scientific">Lacibacter cauensis</name>
    <dbReference type="NCBI Taxonomy" id="510947"/>
    <lineage>
        <taxon>Bacteria</taxon>
        <taxon>Pseudomonadati</taxon>
        <taxon>Bacteroidota</taxon>
        <taxon>Chitinophagia</taxon>
        <taxon>Chitinophagales</taxon>
        <taxon>Chitinophagaceae</taxon>
        <taxon>Lacibacter</taxon>
    </lineage>
</organism>
<reference evidence="2 3" key="1">
    <citation type="journal article" date="2015" name="Stand. Genomic Sci.">
        <title>Genomic Encyclopedia of Bacterial and Archaeal Type Strains, Phase III: the genomes of soil and plant-associated and newly described type strains.</title>
        <authorList>
            <person name="Whitman W.B."/>
            <person name="Woyke T."/>
            <person name="Klenk H.P."/>
            <person name="Zhou Y."/>
            <person name="Lilburn T.G."/>
            <person name="Beck B.J."/>
            <person name="De Vos P."/>
            <person name="Vandamme P."/>
            <person name="Eisen J.A."/>
            <person name="Garrity G."/>
            <person name="Hugenholtz P."/>
            <person name="Kyrpides N.C."/>
        </authorList>
    </citation>
    <scope>NUCLEOTIDE SEQUENCE [LARGE SCALE GENOMIC DNA]</scope>
    <source>
        <strain evidence="2 3">CGMCC 1.7271</strain>
    </source>
</reference>